<sequence>MATEVDQTFFAWSQGETTDLGVSETLNHGSVSFGRFELESLSWEKWSVFSNDKRHEEFVKFNGLVAQKKAYFEEYYKKIRELKASQQQIQQTELTLEYSGDGSDSSQTEDMPHEELETPTGSGTIVYDYVDEAAHETTSEQGMQCYHDHEDEDFRNELSSSNLVSEVRISQQTDQDGRENALGDNSDSANVENAGLGHEGIGAAYENARVSRRNAEKDPRLRYASLIIPKSVKTVAGSTLDRTSVTKTPGSAKPSMTTNQKTKTNNARSSSVASQKITGATRTRRITEKEAPGVTGVKRPSSAAGRVTSIGEKHPITRATVKKPADVSTPGRPSSAERRPVDRGSAAKRSGVEGTRRPSTGERRSVTRDSARTPSKTAGSSVAHPKVMTTTVSTLKRPAPLNATTKSTKPEPKSNIRGSKDASTVYSHLTRPARMDLQVAGKQKSSSVNLPARKMLSSSVGEATFARLKKKEGISATGQSRGSTSKKTTPLQTGNTKSRAPNPPAPPPPPRRPSRTTSKPTVSGSSVGGRKPKASTPQWH</sequence>
<feature type="compositionally biased region" description="Polar residues" evidence="1">
    <location>
        <begin position="239"/>
        <end position="281"/>
    </location>
</feature>
<feature type="compositionally biased region" description="Polar residues" evidence="1">
    <location>
        <begin position="476"/>
        <end position="495"/>
    </location>
</feature>
<evidence type="ECO:0008006" key="4">
    <source>
        <dbReference type="Google" id="ProtNLM"/>
    </source>
</evidence>
<dbReference type="Gramene" id="TRITD3Bv1G224000.8">
    <property type="protein sequence ID" value="TRITD3Bv1G224000.8"/>
    <property type="gene ID" value="TRITD3Bv1G224000"/>
</dbReference>
<evidence type="ECO:0000313" key="3">
    <source>
        <dbReference type="Proteomes" id="UP000324705"/>
    </source>
</evidence>
<feature type="compositionally biased region" description="Pro residues" evidence="1">
    <location>
        <begin position="501"/>
        <end position="511"/>
    </location>
</feature>
<dbReference type="PANTHER" id="PTHR47286">
    <property type="entry name" value="F3I6.9 PROTEIN"/>
    <property type="match status" value="1"/>
</dbReference>
<dbReference type="AlphaFoldDB" id="A0A9R1QTD2"/>
<reference evidence="2 3" key="1">
    <citation type="submission" date="2017-09" db="EMBL/GenBank/DDBJ databases">
        <authorList>
            <consortium name="International Durum Wheat Genome Sequencing Consortium (IDWGSC)"/>
            <person name="Milanesi L."/>
        </authorList>
    </citation>
    <scope>NUCLEOTIDE SEQUENCE [LARGE SCALE GENOMIC DNA]</scope>
    <source>
        <strain evidence="3">cv. Svevo</strain>
    </source>
</reference>
<gene>
    <name evidence="2" type="ORF">TRITD_3Bv1G224000</name>
</gene>
<feature type="region of interest" description="Disordered" evidence="1">
    <location>
        <begin position="171"/>
        <end position="195"/>
    </location>
</feature>
<feature type="region of interest" description="Disordered" evidence="1">
    <location>
        <begin position="239"/>
        <end position="540"/>
    </location>
</feature>
<dbReference type="EMBL" id="LT934116">
    <property type="protein sequence ID" value="VAH82978.1"/>
    <property type="molecule type" value="Genomic_DNA"/>
</dbReference>
<name>A0A9R1QTD2_TRITD</name>
<feature type="region of interest" description="Disordered" evidence="1">
    <location>
        <begin position="97"/>
        <end position="121"/>
    </location>
</feature>
<feature type="compositionally biased region" description="Basic and acidic residues" evidence="1">
    <location>
        <begin position="408"/>
        <end position="420"/>
    </location>
</feature>
<proteinExistence type="predicted"/>
<evidence type="ECO:0000313" key="2">
    <source>
        <dbReference type="EMBL" id="VAH82978.1"/>
    </source>
</evidence>
<dbReference type="Proteomes" id="UP000324705">
    <property type="component" value="Chromosome 3B"/>
</dbReference>
<feature type="compositionally biased region" description="Basic and acidic residues" evidence="1">
    <location>
        <begin position="350"/>
        <end position="371"/>
    </location>
</feature>
<accession>A0A9R1QTD2</accession>
<organism evidence="2 3">
    <name type="scientific">Triticum turgidum subsp. durum</name>
    <name type="common">Durum wheat</name>
    <name type="synonym">Triticum durum</name>
    <dbReference type="NCBI Taxonomy" id="4567"/>
    <lineage>
        <taxon>Eukaryota</taxon>
        <taxon>Viridiplantae</taxon>
        <taxon>Streptophyta</taxon>
        <taxon>Embryophyta</taxon>
        <taxon>Tracheophyta</taxon>
        <taxon>Spermatophyta</taxon>
        <taxon>Magnoliopsida</taxon>
        <taxon>Liliopsida</taxon>
        <taxon>Poales</taxon>
        <taxon>Poaceae</taxon>
        <taxon>BOP clade</taxon>
        <taxon>Pooideae</taxon>
        <taxon>Triticodae</taxon>
        <taxon>Triticeae</taxon>
        <taxon>Triticinae</taxon>
        <taxon>Triticum</taxon>
    </lineage>
</organism>
<dbReference type="PANTHER" id="PTHR47286:SF2">
    <property type="entry name" value="F3I6.9 PROTEIN"/>
    <property type="match status" value="1"/>
</dbReference>
<protein>
    <recommendedName>
        <fullName evidence="4">TPX2 C-terminal domain-containing protein</fullName>
    </recommendedName>
</protein>
<keyword evidence="3" id="KW-1185">Reference proteome</keyword>
<evidence type="ECO:0000256" key="1">
    <source>
        <dbReference type="SAM" id="MobiDB-lite"/>
    </source>
</evidence>